<sequence length="83" mass="9388">MESLTLQYDKLTSTLFQDTEMDNESELEVVASNSKPDDPFINNIPMISMAPSKMAAKKKNSNKLEAYLNNLHSSLEDESIIDY</sequence>
<evidence type="ECO:0000313" key="2">
    <source>
        <dbReference type="Proteomes" id="UP000765509"/>
    </source>
</evidence>
<reference evidence="1" key="1">
    <citation type="submission" date="2021-03" db="EMBL/GenBank/DDBJ databases">
        <title>Draft genome sequence of rust myrtle Austropuccinia psidii MF-1, a brazilian biotype.</title>
        <authorList>
            <person name="Quecine M.C."/>
            <person name="Pachon D.M.R."/>
            <person name="Bonatelli M.L."/>
            <person name="Correr F.H."/>
            <person name="Franceschini L.M."/>
            <person name="Leite T.F."/>
            <person name="Margarido G.R.A."/>
            <person name="Almeida C.A."/>
            <person name="Ferrarezi J.A."/>
            <person name="Labate C.A."/>
        </authorList>
    </citation>
    <scope>NUCLEOTIDE SEQUENCE</scope>
    <source>
        <strain evidence="1">MF-1</strain>
    </source>
</reference>
<dbReference type="EMBL" id="AVOT02026523">
    <property type="protein sequence ID" value="MBW0518275.1"/>
    <property type="molecule type" value="Genomic_DNA"/>
</dbReference>
<comment type="caution">
    <text evidence="1">The sequence shown here is derived from an EMBL/GenBank/DDBJ whole genome shotgun (WGS) entry which is preliminary data.</text>
</comment>
<name>A0A9Q3HXG6_9BASI</name>
<keyword evidence="2" id="KW-1185">Reference proteome</keyword>
<evidence type="ECO:0000313" key="1">
    <source>
        <dbReference type="EMBL" id="MBW0518275.1"/>
    </source>
</evidence>
<gene>
    <name evidence="1" type="ORF">O181_057990</name>
</gene>
<dbReference type="AlphaFoldDB" id="A0A9Q3HXG6"/>
<protein>
    <submittedName>
        <fullName evidence="1">Uncharacterized protein</fullName>
    </submittedName>
</protein>
<organism evidence="1 2">
    <name type="scientific">Austropuccinia psidii MF-1</name>
    <dbReference type="NCBI Taxonomy" id="1389203"/>
    <lineage>
        <taxon>Eukaryota</taxon>
        <taxon>Fungi</taxon>
        <taxon>Dikarya</taxon>
        <taxon>Basidiomycota</taxon>
        <taxon>Pucciniomycotina</taxon>
        <taxon>Pucciniomycetes</taxon>
        <taxon>Pucciniales</taxon>
        <taxon>Sphaerophragmiaceae</taxon>
        <taxon>Austropuccinia</taxon>
    </lineage>
</organism>
<accession>A0A9Q3HXG6</accession>
<dbReference type="Proteomes" id="UP000765509">
    <property type="component" value="Unassembled WGS sequence"/>
</dbReference>
<proteinExistence type="predicted"/>